<evidence type="ECO:0000313" key="1">
    <source>
        <dbReference type="EnsemblMetazoa" id="GPAI025644-PA"/>
    </source>
</evidence>
<name>A0A1A9ZUP5_GLOPL</name>
<dbReference type="EnsemblMetazoa" id="GPAI025644-RA">
    <property type="protein sequence ID" value="GPAI025644-PA"/>
    <property type="gene ID" value="GPAI025644"/>
</dbReference>
<proteinExistence type="predicted"/>
<dbReference type="VEuPathDB" id="VectorBase:GPAI025644"/>
<accession>A0A1A9ZUP5</accession>
<reference evidence="1" key="2">
    <citation type="submission" date="2020-05" db="UniProtKB">
        <authorList>
            <consortium name="EnsemblMetazoa"/>
        </authorList>
    </citation>
    <scope>IDENTIFICATION</scope>
    <source>
        <strain evidence="1">IAEA</strain>
    </source>
</reference>
<evidence type="ECO:0000313" key="2">
    <source>
        <dbReference type="Proteomes" id="UP000092445"/>
    </source>
</evidence>
<dbReference type="Proteomes" id="UP000092445">
    <property type="component" value="Unassembled WGS sequence"/>
</dbReference>
<sequence length="226" mass="25131">MYILMSLCYVRTSSLLSKRSLMWLQNTGSRMARHSEMKGTFGIRTWQKVSKELSTLTPVKRENSPEHKVKYKSLRTSPGKMTSGKPIFLAIGTFVCNKRGKSSRICLISPCNTSTVTAIRESIFPISLLAISLRNAPSRLSFSQSINGISKFPLKSSGLLIMGIVFVSKISPLSSRTTISRPNRLLPVSICEVAVTFTLRISSTGKLPDINKARLLFKALIFDRIL</sequence>
<keyword evidence="2" id="KW-1185">Reference proteome</keyword>
<protein>
    <submittedName>
        <fullName evidence="1">Uncharacterized protein</fullName>
    </submittedName>
</protein>
<dbReference type="AlphaFoldDB" id="A0A1A9ZUP5"/>
<reference evidence="2" key="1">
    <citation type="submission" date="2014-03" db="EMBL/GenBank/DDBJ databases">
        <authorList>
            <person name="Aksoy S."/>
            <person name="Warren W."/>
            <person name="Wilson R.K."/>
        </authorList>
    </citation>
    <scope>NUCLEOTIDE SEQUENCE [LARGE SCALE GENOMIC DNA]</scope>
    <source>
        <strain evidence="2">IAEA</strain>
    </source>
</reference>
<organism evidence="1 2">
    <name type="scientific">Glossina pallidipes</name>
    <name type="common">Tsetse fly</name>
    <dbReference type="NCBI Taxonomy" id="7398"/>
    <lineage>
        <taxon>Eukaryota</taxon>
        <taxon>Metazoa</taxon>
        <taxon>Ecdysozoa</taxon>
        <taxon>Arthropoda</taxon>
        <taxon>Hexapoda</taxon>
        <taxon>Insecta</taxon>
        <taxon>Pterygota</taxon>
        <taxon>Neoptera</taxon>
        <taxon>Endopterygota</taxon>
        <taxon>Diptera</taxon>
        <taxon>Brachycera</taxon>
        <taxon>Muscomorpha</taxon>
        <taxon>Hippoboscoidea</taxon>
        <taxon>Glossinidae</taxon>
        <taxon>Glossina</taxon>
    </lineage>
</organism>